<evidence type="ECO:0000313" key="2">
    <source>
        <dbReference type="EMBL" id="GGB46548.1"/>
    </source>
</evidence>
<gene>
    <name evidence="2" type="ORF">GCM10011505_29610</name>
</gene>
<dbReference type="InterPro" id="IPR029058">
    <property type="entry name" value="AB_hydrolase_fold"/>
</dbReference>
<dbReference type="Proteomes" id="UP000603352">
    <property type="component" value="Unassembled WGS sequence"/>
</dbReference>
<dbReference type="InterPro" id="IPR051049">
    <property type="entry name" value="Dienelactone_hydrolase-like"/>
</dbReference>
<protein>
    <submittedName>
        <fullName evidence="2">Carboxymethylenebutenolidase</fullName>
    </submittedName>
</protein>
<organism evidence="2 3">
    <name type="scientific">Tistrella bauzanensis</name>
    <dbReference type="NCBI Taxonomy" id="657419"/>
    <lineage>
        <taxon>Bacteria</taxon>
        <taxon>Pseudomonadati</taxon>
        <taxon>Pseudomonadota</taxon>
        <taxon>Alphaproteobacteria</taxon>
        <taxon>Geminicoccales</taxon>
        <taxon>Geminicoccaceae</taxon>
        <taxon>Tistrella</taxon>
    </lineage>
</organism>
<dbReference type="Pfam" id="PF01738">
    <property type="entry name" value="DLH"/>
    <property type="match status" value="1"/>
</dbReference>
<comment type="caution">
    <text evidence="2">The sequence shown here is derived from an EMBL/GenBank/DDBJ whole genome shotgun (WGS) entry which is preliminary data.</text>
</comment>
<dbReference type="PANTHER" id="PTHR46623">
    <property type="entry name" value="CARBOXYMETHYLENEBUTENOLIDASE-RELATED"/>
    <property type="match status" value="1"/>
</dbReference>
<feature type="domain" description="Dienelactone hydrolase" evidence="1">
    <location>
        <begin position="15"/>
        <end position="228"/>
    </location>
</feature>
<dbReference type="Gene3D" id="3.40.50.1820">
    <property type="entry name" value="alpha/beta hydrolase"/>
    <property type="match status" value="1"/>
</dbReference>
<dbReference type="PANTHER" id="PTHR46623:SF6">
    <property type="entry name" value="ALPHA_BETA-HYDROLASES SUPERFAMILY PROTEIN"/>
    <property type="match status" value="1"/>
</dbReference>
<dbReference type="EMBL" id="BMDZ01000035">
    <property type="protein sequence ID" value="GGB46548.1"/>
    <property type="molecule type" value="Genomic_DNA"/>
</dbReference>
<proteinExistence type="predicted"/>
<evidence type="ECO:0000259" key="1">
    <source>
        <dbReference type="Pfam" id="PF01738"/>
    </source>
</evidence>
<dbReference type="SUPFAM" id="SSF53474">
    <property type="entry name" value="alpha/beta-Hydrolases"/>
    <property type="match status" value="1"/>
</dbReference>
<dbReference type="RefSeq" id="WP_188579224.1">
    <property type="nucleotide sequence ID" value="NZ_BMDZ01000035.1"/>
</dbReference>
<keyword evidence="3" id="KW-1185">Reference proteome</keyword>
<evidence type="ECO:0000313" key="3">
    <source>
        <dbReference type="Proteomes" id="UP000603352"/>
    </source>
</evidence>
<name>A0ABQ1ING9_9PROT</name>
<dbReference type="InterPro" id="IPR002925">
    <property type="entry name" value="Dienelactn_hydro"/>
</dbReference>
<reference evidence="3" key="1">
    <citation type="journal article" date="2019" name="Int. J. Syst. Evol. Microbiol.">
        <title>The Global Catalogue of Microorganisms (GCM) 10K type strain sequencing project: providing services to taxonomists for standard genome sequencing and annotation.</title>
        <authorList>
            <consortium name="The Broad Institute Genomics Platform"/>
            <consortium name="The Broad Institute Genome Sequencing Center for Infectious Disease"/>
            <person name="Wu L."/>
            <person name="Ma J."/>
        </authorList>
    </citation>
    <scope>NUCLEOTIDE SEQUENCE [LARGE SCALE GENOMIC DNA]</scope>
    <source>
        <strain evidence="3">CGMCC 1.10188</strain>
    </source>
</reference>
<accession>A0ABQ1ING9</accession>
<sequence>MGSMVQITAKDGGTFEAYVARPRGGSGPALVLIQEIFGVNHLMRYQADCFAAKGFTVVVPDLFWRQEPGIMLTDQSEADWQRAFELFQGFDVDKGVDDIAQTVAYARGESSTGKVGAIGWCLGGRLAFLTAARTDIDASVSYYGVMLDEHLGEAGNISGKVLVHVAAKDDFVPPEAQAKIKDGLSGNPQVDLHIYEGCNHAFARPGGGNFVQDAALKADERTLAFLNETIA</sequence>